<proteinExistence type="inferred from homology"/>
<accession>A0A517PC65</accession>
<keyword evidence="2 3" id="KW-0560">Oxidoreductase</keyword>
<dbReference type="OrthoDB" id="9803333at2"/>
<dbReference type="EC" id="1.1.1.47" evidence="3"/>
<protein>
    <submittedName>
        <fullName evidence="3">Glucose 1-dehydrogenase 4</fullName>
        <ecNumber evidence="3">1.1.1.47</ecNumber>
    </submittedName>
</protein>
<comment type="similarity">
    <text evidence="1">Belongs to the short-chain dehydrogenases/reductases (SDR) family.</text>
</comment>
<evidence type="ECO:0000256" key="2">
    <source>
        <dbReference type="ARBA" id="ARBA00023002"/>
    </source>
</evidence>
<name>A0A517PC65_9PLAN</name>
<dbReference type="Gene3D" id="3.40.50.720">
    <property type="entry name" value="NAD(P)-binding Rossmann-like Domain"/>
    <property type="match status" value="1"/>
</dbReference>
<dbReference type="Proteomes" id="UP000318741">
    <property type="component" value="Chromosome"/>
</dbReference>
<dbReference type="KEGG" id="acaf:CA12_30690"/>
<dbReference type="PRINTS" id="PR00081">
    <property type="entry name" value="GDHRDH"/>
</dbReference>
<dbReference type="PANTHER" id="PTHR43639">
    <property type="entry name" value="OXIDOREDUCTASE, SHORT-CHAIN DEHYDROGENASE/REDUCTASE FAMILY (AFU_ORTHOLOGUE AFUA_5G02870)"/>
    <property type="match status" value="1"/>
</dbReference>
<keyword evidence="4" id="KW-1185">Reference proteome</keyword>
<dbReference type="NCBIfam" id="NF005559">
    <property type="entry name" value="PRK07231.1"/>
    <property type="match status" value="1"/>
</dbReference>
<evidence type="ECO:0000313" key="4">
    <source>
        <dbReference type="Proteomes" id="UP000318741"/>
    </source>
</evidence>
<evidence type="ECO:0000313" key="3">
    <source>
        <dbReference type="EMBL" id="QDT16959.1"/>
    </source>
</evidence>
<sequence length="258" mass="28001">MRLKDQVAVVTGSSTGIGRAVAERFAREGADVVINYRKSADEAAECLKAVEAAGRRGLVVQADMADVSAVRRLVDQTVEEFGRIDIMVANAGVEKETPVLEIDEEHWDWIMDINLKGAFFAAQTAAKHMAKRFDAEGVGGRIIFMSSVHEEIPFPLHAAYCASKGGLKLLCRGLAVELGHKQITVNNVCPGAIKTPINAPLLSNKERIKDLLAQTPLGRIGETDDVTGIVTFLASEEARFVTGSSYFVDGGLTWHYEE</sequence>
<dbReference type="EMBL" id="CP036265">
    <property type="protein sequence ID" value="QDT16959.1"/>
    <property type="molecule type" value="Genomic_DNA"/>
</dbReference>
<reference evidence="3 4" key="1">
    <citation type="submission" date="2019-02" db="EMBL/GenBank/DDBJ databases">
        <title>Deep-cultivation of Planctomycetes and their phenomic and genomic characterization uncovers novel biology.</title>
        <authorList>
            <person name="Wiegand S."/>
            <person name="Jogler M."/>
            <person name="Boedeker C."/>
            <person name="Pinto D."/>
            <person name="Vollmers J."/>
            <person name="Rivas-Marin E."/>
            <person name="Kohn T."/>
            <person name="Peeters S.H."/>
            <person name="Heuer A."/>
            <person name="Rast P."/>
            <person name="Oberbeckmann S."/>
            <person name="Bunk B."/>
            <person name="Jeske O."/>
            <person name="Meyerdierks A."/>
            <person name="Storesund J.E."/>
            <person name="Kallscheuer N."/>
            <person name="Luecker S."/>
            <person name="Lage O.M."/>
            <person name="Pohl T."/>
            <person name="Merkel B.J."/>
            <person name="Hornburger P."/>
            <person name="Mueller R.-W."/>
            <person name="Bruemmer F."/>
            <person name="Labrenz M."/>
            <person name="Spormann A.M."/>
            <person name="Op den Camp H."/>
            <person name="Overmann J."/>
            <person name="Amann R."/>
            <person name="Jetten M.S.M."/>
            <person name="Mascher T."/>
            <person name="Medema M.H."/>
            <person name="Devos D.P."/>
            <person name="Kaster A.-K."/>
            <person name="Ovreas L."/>
            <person name="Rohde M."/>
            <person name="Galperin M.Y."/>
            <person name="Jogler C."/>
        </authorList>
    </citation>
    <scope>NUCLEOTIDE SEQUENCE [LARGE SCALE GENOMIC DNA]</scope>
    <source>
        <strain evidence="3 4">CA12</strain>
    </source>
</reference>
<dbReference type="SUPFAM" id="SSF51735">
    <property type="entry name" value="NAD(P)-binding Rossmann-fold domains"/>
    <property type="match status" value="1"/>
</dbReference>
<dbReference type="FunFam" id="3.40.50.720:FF:000084">
    <property type="entry name" value="Short-chain dehydrogenase reductase"/>
    <property type="match status" value="1"/>
</dbReference>
<dbReference type="InterPro" id="IPR020904">
    <property type="entry name" value="Sc_DH/Rdtase_CS"/>
</dbReference>
<organism evidence="3 4">
    <name type="scientific">Alienimonas californiensis</name>
    <dbReference type="NCBI Taxonomy" id="2527989"/>
    <lineage>
        <taxon>Bacteria</taxon>
        <taxon>Pseudomonadati</taxon>
        <taxon>Planctomycetota</taxon>
        <taxon>Planctomycetia</taxon>
        <taxon>Planctomycetales</taxon>
        <taxon>Planctomycetaceae</taxon>
        <taxon>Alienimonas</taxon>
    </lineage>
</organism>
<dbReference type="PRINTS" id="PR00080">
    <property type="entry name" value="SDRFAMILY"/>
</dbReference>
<dbReference type="GO" id="GO:0047936">
    <property type="term" value="F:glucose 1-dehydrogenase [NAD(P)+] activity"/>
    <property type="evidence" value="ECO:0007669"/>
    <property type="project" value="UniProtKB-EC"/>
</dbReference>
<dbReference type="Pfam" id="PF13561">
    <property type="entry name" value="adh_short_C2"/>
    <property type="match status" value="1"/>
</dbReference>
<dbReference type="AlphaFoldDB" id="A0A517PC65"/>
<evidence type="ECO:0000256" key="1">
    <source>
        <dbReference type="ARBA" id="ARBA00006484"/>
    </source>
</evidence>
<dbReference type="InterPro" id="IPR002347">
    <property type="entry name" value="SDR_fam"/>
</dbReference>
<dbReference type="InterPro" id="IPR036291">
    <property type="entry name" value="NAD(P)-bd_dom_sf"/>
</dbReference>
<gene>
    <name evidence="3" type="primary">gdhIV</name>
    <name evidence="3" type="ORF">CA12_30690</name>
</gene>
<dbReference type="RefSeq" id="WP_145359871.1">
    <property type="nucleotide sequence ID" value="NZ_CP036265.1"/>
</dbReference>
<dbReference type="PROSITE" id="PS00061">
    <property type="entry name" value="ADH_SHORT"/>
    <property type="match status" value="1"/>
</dbReference>
<dbReference type="PANTHER" id="PTHR43639:SF1">
    <property type="entry name" value="SHORT-CHAIN DEHYDROGENASE_REDUCTASE FAMILY PROTEIN"/>
    <property type="match status" value="1"/>
</dbReference>